<dbReference type="AlphaFoldDB" id="A0A9P5SQU0"/>
<feature type="compositionally biased region" description="Polar residues" evidence="1">
    <location>
        <begin position="178"/>
        <end position="202"/>
    </location>
</feature>
<sequence>MKIQVISLLLVATSALAQMNSMEQAPSVPSIATIAPLDRRTLIGDEYTVTNQVDNSRGKQTFSIDHNGDSSVHKGLLYDLVDPSSSSSETESRFFRRSLLGDLFGGDRTTIENVNDNSQHRQTMNSHGNKNIRVAKTEKKYGSPKAKGFFDRRDVHMDKEEEKEQVAKRSLLGDLFGSDSTSISNVNDNSKHTQTMNSHGNKNTKITKKIHREQNTAHGGDMSPEAFFDKRSLLGDLFGGDSTSISNVNDNSKHSQTMNSHGNKNTKITKKIHREQNTAHGGDMSPEALFDKRSLLGDLLGSDSTTTATTISNENDNSLRTQTMNSQGNRYSSATHIHKEVRNQGGPVVTTTEDTIVLARRGLLFGGKSTSISNVNDNSRSTKTLKSHGNTEVVKSYTDYRSRGGRGGRRHGDMYRRGLLFGGDTLQVSNENYDGRENKTLNVHDNVDKTIVYQTVVGENEGEGEEDGEMLGLAKRDSISVSNVNDNSQTTKTMNSYNNVYYREKRVAKKALGRKKSGPRRMDA</sequence>
<proteinExistence type="predicted"/>
<feature type="signal peptide" evidence="2">
    <location>
        <begin position="1"/>
        <end position="17"/>
    </location>
</feature>
<organism evidence="3 4">
    <name type="scientific">Podila minutissima</name>
    <dbReference type="NCBI Taxonomy" id="64525"/>
    <lineage>
        <taxon>Eukaryota</taxon>
        <taxon>Fungi</taxon>
        <taxon>Fungi incertae sedis</taxon>
        <taxon>Mucoromycota</taxon>
        <taxon>Mortierellomycotina</taxon>
        <taxon>Mortierellomycetes</taxon>
        <taxon>Mortierellales</taxon>
        <taxon>Mortierellaceae</taxon>
        <taxon>Podila</taxon>
    </lineage>
</organism>
<evidence type="ECO:0000313" key="3">
    <source>
        <dbReference type="EMBL" id="KAF9333829.1"/>
    </source>
</evidence>
<protein>
    <submittedName>
        <fullName evidence="3">Uncharacterized protein</fullName>
    </submittedName>
</protein>
<evidence type="ECO:0000256" key="2">
    <source>
        <dbReference type="SAM" id="SignalP"/>
    </source>
</evidence>
<keyword evidence="2" id="KW-0732">Signal</keyword>
<accession>A0A9P5SQU0</accession>
<comment type="caution">
    <text evidence="3">The sequence shown here is derived from an EMBL/GenBank/DDBJ whole genome shotgun (WGS) entry which is preliminary data.</text>
</comment>
<evidence type="ECO:0000256" key="1">
    <source>
        <dbReference type="SAM" id="MobiDB-lite"/>
    </source>
</evidence>
<feature type="region of interest" description="Disordered" evidence="1">
    <location>
        <begin position="177"/>
        <end position="202"/>
    </location>
</feature>
<gene>
    <name evidence="3" type="ORF">BG006_003111</name>
</gene>
<evidence type="ECO:0000313" key="4">
    <source>
        <dbReference type="Proteomes" id="UP000696485"/>
    </source>
</evidence>
<name>A0A9P5SQU0_9FUNG</name>
<keyword evidence="4" id="KW-1185">Reference proteome</keyword>
<dbReference type="EMBL" id="JAAAUY010000180">
    <property type="protein sequence ID" value="KAF9333829.1"/>
    <property type="molecule type" value="Genomic_DNA"/>
</dbReference>
<reference evidence="3" key="1">
    <citation type="journal article" date="2020" name="Fungal Divers.">
        <title>Resolving the Mortierellaceae phylogeny through synthesis of multi-gene phylogenetics and phylogenomics.</title>
        <authorList>
            <person name="Vandepol N."/>
            <person name="Liber J."/>
            <person name="Desiro A."/>
            <person name="Na H."/>
            <person name="Kennedy M."/>
            <person name="Barry K."/>
            <person name="Grigoriev I.V."/>
            <person name="Miller A.N."/>
            <person name="O'Donnell K."/>
            <person name="Stajich J.E."/>
            <person name="Bonito G."/>
        </authorList>
    </citation>
    <scope>NUCLEOTIDE SEQUENCE</scope>
    <source>
        <strain evidence="3">NVP1</strain>
    </source>
</reference>
<feature type="chain" id="PRO_5040334528" evidence="2">
    <location>
        <begin position="18"/>
        <end position="524"/>
    </location>
</feature>
<dbReference type="Proteomes" id="UP000696485">
    <property type="component" value="Unassembled WGS sequence"/>
</dbReference>